<dbReference type="RefSeq" id="WP_145356664.1">
    <property type="nucleotide sequence ID" value="NZ_CP036265.1"/>
</dbReference>
<dbReference type="EC" id="4.3.2.3" evidence="4"/>
<protein>
    <submittedName>
        <fullName evidence="4">Ureidoglycolate lyase</fullName>
        <ecNumber evidence="4">4.3.2.3</ecNumber>
    </submittedName>
</protein>
<dbReference type="Gene3D" id="3.90.850.10">
    <property type="entry name" value="Fumarylacetoacetase-like, C-terminal domain"/>
    <property type="match status" value="1"/>
</dbReference>
<comment type="similarity">
    <text evidence="1">Belongs to the FAH family.</text>
</comment>
<dbReference type="GO" id="GO:0046872">
    <property type="term" value="F:metal ion binding"/>
    <property type="evidence" value="ECO:0007669"/>
    <property type="project" value="UniProtKB-KW"/>
</dbReference>
<dbReference type="PANTHER" id="PTHR42796">
    <property type="entry name" value="FUMARYLACETOACETATE HYDROLASE DOMAIN-CONTAINING PROTEIN 2A-RELATED"/>
    <property type="match status" value="1"/>
</dbReference>
<gene>
    <name evidence="4" type="ORF">CA12_01260</name>
</gene>
<dbReference type="GO" id="GO:0050385">
    <property type="term" value="F:ureidoglycolate lyase activity"/>
    <property type="evidence" value="ECO:0007669"/>
    <property type="project" value="UniProtKB-EC"/>
</dbReference>
<dbReference type="Pfam" id="PF01557">
    <property type="entry name" value="FAA_hydrolase"/>
    <property type="match status" value="1"/>
</dbReference>
<sequence>MKLATLHTARGPRVVAMTDDDRHVDLNLVDSSLPTSLRALLALEGGLTRAAAALANAPDEAVAEGKLLAPIPDPGKVICIGLNYRDHAEETNSPIPSEPVVFGKFGNTIRGPEATVTLPAVSEQVDYEAELVVVIGRTGKNVAEADAMNHVAGYMNGNDVSARDWQKGRPGEQWLLGKTPDGFAPTGPFLLSADEAGDPHDWPVKLELNGRTMQDGSTADFLFTLPQIVAHLTKIMTLEPGDLIFTGTPAGVGAARKPPAWITDGSETAVTIGPLGTLRTRFVAE</sequence>
<accession>A0A517P3V2</accession>
<dbReference type="PANTHER" id="PTHR42796:SF4">
    <property type="entry name" value="FUMARYLACETOACETATE HYDROLASE DOMAIN-CONTAINING PROTEIN 2A"/>
    <property type="match status" value="1"/>
</dbReference>
<evidence type="ECO:0000313" key="4">
    <source>
        <dbReference type="EMBL" id="QDT14058.1"/>
    </source>
</evidence>
<evidence type="ECO:0000256" key="2">
    <source>
        <dbReference type="ARBA" id="ARBA00022723"/>
    </source>
</evidence>
<dbReference type="AlphaFoldDB" id="A0A517P3V2"/>
<evidence type="ECO:0000313" key="5">
    <source>
        <dbReference type="Proteomes" id="UP000318741"/>
    </source>
</evidence>
<evidence type="ECO:0000256" key="1">
    <source>
        <dbReference type="ARBA" id="ARBA00010211"/>
    </source>
</evidence>
<dbReference type="EMBL" id="CP036265">
    <property type="protein sequence ID" value="QDT14058.1"/>
    <property type="molecule type" value="Genomic_DNA"/>
</dbReference>
<feature type="domain" description="Fumarylacetoacetase-like C-terminal" evidence="3">
    <location>
        <begin position="76"/>
        <end position="282"/>
    </location>
</feature>
<dbReference type="SUPFAM" id="SSF56529">
    <property type="entry name" value="FAH"/>
    <property type="match status" value="1"/>
</dbReference>
<evidence type="ECO:0000259" key="3">
    <source>
        <dbReference type="Pfam" id="PF01557"/>
    </source>
</evidence>
<dbReference type="KEGG" id="acaf:CA12_01260"/>
<organism evidence="4 5">
    <name type="scientific">Alienimonas californiensis</name>
    <dbReference type="NCBI Taxonomy" id="2527989"/>
    <lineage>
        <taxon>Bacteria</taxon>
        <taxon>Pseudomonadati</taxon>
        <taxon>Planctomycetota</taxon>
        <taxon>Planctomycetia</taxon>
        <taxon>Planctomycetales</taxon>
        <taxon>Planctomycetaceae</taxon>
        <taxon>Alienimonas</taxon>
    </lineage>
</organism>
<dbReference type="FunFam" id="3.90.850.10:FF:000002">
    <property type="entry name" value="2-hydroxyhepta-2,4-diene-1,7-dioate isomerase"/>
    <property type="match status" value="1"/>
</dbReference>
<dbReference type="InterPro" id="IPR011234">
    <property type="entry name" value="Fumarylacetoacetase-like_C"/>
</dbReference>
<dbReference type="OrthoDB" id="9805307at2"/>
<dbReference type="Proteomes" id="UP000318741">
    <property type="component" value="Chromosome"/>
</dbReference>
<reference evidence="4 5" key="1">
    <citation type="submission" date="2019-02" db="EMBL/GenBank/DDBJ databases">
        <title>Deep-cultivation of Planctomycetes and their phenomic and genomic characterization uncovers novel biology.</title>
        <authorList>
            <person name="Wiegand S."/>
            <person name="Jogler M."/>
            <person name="Boedeker C."/>
            <person name="Pinto D."/>
            <person name="Vollmers J."/>
            <person name="Rivas-Marin E."/>
            <person name="Kohn T."/>
            <person name="Peeters S.H."/>
            <person name="Heuer A."/>
            <person name="Rast P."/>
            <person name="Oberbeckmann S."/>
            <person name="Bunk B."/>
            <person name="Jeske O."/>
            <person name="Meyerdierks A."/>
            <person name="Storesund J.E."/>
            <person name="Kallscheuer N."/>
            <person name="Luecker S."/>
            <person name="Lage O.M."/>
            <person name="Pohl T."/>
            <person name="Merkel B.J."/>
            <person name="Hornburger P."/>
            <person name="Mueller R.-W."/>
            <person name="Bruemmer F."/>
            <person name="Labrenz M."/>
            <person name="Spormann A.M."/>
            <person name="Op den Camp H."/>
            <person name="Overmann J."/>
            <person name="Amann R."/>
            <person name="Jetten M.S.M."/>
            <person name="Mascher T."/>
            <person name="Medema M.H."/>
            <person name="Devos D.P."/>
            <person name="Kaster A.-K."/>
            <person name="Ovreas L."/>
            <person name="Rohde M."/>
            <person name="Galperin M.Y."/>
            <person name="Jogler C."/>
        </authorList>
    </citation>
    <scope>NUCLEOTIDE SEQUENCE [LARGE SCALE GENOMIC DNA]</scope>
    <source>
        <strain evidence="4 5">CA12</strain>
    </source>
</reference>
<dbReference type="GO" id="GO:0019752">
    <property type="term" value="P:carboxylic acid metabolic process"/>
    <property type="evidence" value="ECO:0007669"/>
    <property type="project" value="UniProtKB-ARBA"/>
</dbReference>
<name>A0A517P3V2_9PLAN</name>
<dbReference type="InterPro" id="IPR036663">
    <property type="entry name" value="Fumarylacetoacetase_C_sf"/>
</dbReference>
<keyword evidence="4" id="KW-0456">Lyase</keyword>
<keyword evidence="2" id="KW-0479">Metal-binding</keyword>
<dbReference type="GO" id="GO:0016853">
    <property type="term" value="F:isomerase activity"/>
    <property type="evidence" value="ECO:0007669"/>
    <property type="project" value="UniProtKB-ARBA"/>
</dbReference>
<keyword evidence="5" id="KW-1185">Reference proteome</keyword>
<proteinExistence type="inferred from homology"/>
<dbReference type="InterPro" id="IPR051121">
    <property type="entry name" value="FAH"/>
</dbReference>